<dbReference type="GO" id="GO:0120029">
    <property type="term" value="P:proton export across plasma membrane"/>
    <property type="evidence" value="ECO:0007669"/>
    <property type="project" value="InterPro"/>
</dbReference>
<feature type="transmembrane region" description="Helical" evidence="11">
    <location>
        <begin position="325"/>
        <end position="344"/>
    </location>
</feature>
<keyword evidence="9 11" id="KW-0472">Membrane</keyword>
<organism evidence="13 14">
    <name type="scientific">Rhizodiscina lignyota</name>
    <dbReference type="NCBI Taxonomy" id="1504668"/>
    <lineage>
        <taxon>Eukaryota</taxon>
        <taxon>Fungi</taxon>
        <taxon>Dikarya</taxon>
        <taxon>Ascomycota</taxon>
        <taxon>Pezizomycotina</taxon>
        <taxon>Dothideomycetes</taxon>
        <taxon>Pleosporomycetidae</taxon>
        <taxon>Aulographales</taxon>
        <taxon>Rhizodiscinaceae</taxon>
        <taxon>Rhizodiscina</taxon>
    </lineage>
</organism>
<keyword evidence="14" id="KW-1185">Reference proteome</keyword>
<feature type="transmembrane region" description="Helical" evidence="11">
    <location>
        <begin position="202"/>
        <end position="225"/>
    </location>
</feature>
<keyword evidence="7" id="KW-0915">Sodium</keyword>
<comment type="subcellular location">
    <subcellularLocation>
        <location evidence="1">Membrane</location>
        <topology evidence="1">Multi-pass membrane protein</topology>
    </subcellularLocation>
</comment>
<dbReference type="PANTHER" id="PTHR31382:SF2">
    <property type="entry name" value="CATION_H+ EXCHANGER DOMAIN-CONTAINING PROTEIN"/>
    <property type="match status" value="1"/>
</dbReference>
<feature type="transmembrane region" description="Helical" evidence="11">
    <location>
        <begin position="294"/>
        <end position="313"/>
    </location>
</feature>
<evidence type="ECO:0000256" key="3">
    <source>
        <dbReference type="ARBA" id="ARBA00022448"/>
    </source>
</evidence>
<reference evidence="13" key="1">
    <citation type="journal article" date="2020" name="Stud. Mycol.">
        <title>101 Dothideomycetes genomes: a test case for predicting lifestyles and emergence of pathogens.</title>
        <authorList>
            <person name="Haridas S."/>
            <person name="Albert R."/>
            <person name="Binder M."/>
            <person name="Bloem J."/>
            <person name="Labutti K."/>
            <person name="Salamov A."/>
            <person name="Andreopoulos B."/>
            <person name="Baker S."/>
            <person name="Barry K."/>
            <person name="Bills G."/>
            <person name="Bluhm B."/>
            <person name="Cannon C."/>
            <person name="Castanera R."/>
            <person name="Culley D."/>
            <person name="Daum C."/>
            <person name="Ezra D."/>
            <person name="Gonzalez J."/>
            <person name="Henrissat B."/>
            <person name="Kuo A."/>
            <person name="Liang C."/>
            <person name="Lipzen A."/>
            <person name="Lutzoni F."/>
            <person name="Magnuson J."/>
            <person name="Mondo S."/>
            <person name="Nolan M."/>
            <person name="Ohm R."/>
            <person name="Pangilinan J."/>
            <person name="Park H.-J."/>
            <person name="Ramirez L."/>
            <person name="Alfaro M."/>
            <person name="Sun H."/>
            <person name="Tritt A."/>
            <person name="Yoshinaga Y."/>
            <person name="Zwiers L.-H."/>
            <person name="Turgeon B."/>
            <person name="Goodwin S."/>
            <person name="Spatafora J."/>
            <person name="Crous P."/>
            <person name="Grigoriev I."/>
        </authorList>
    </citation>
    <scope>NUCLEOTIDE SEQUENCE</scope>
    <source>
        <strain evidence="13">CBS 133067</strain>
    </source>
</reference>
<evidence type="ECO:0000256" key="4">
    <source>
        <dbReference type="ARBA" id="ARBA00022449"/>
    </source>
</evidence>
<evidence type="ECO:0000256" key="5">
    <source>
        <dbReference type="ARBA" id="ARBA00022692"/>
    </source>
</evidence>
<comment type="similarity">
    <text evidence="2">Belongs to the fungal Na(+)/H(+) exchanger family.</text>
</comment>
<evidence type="ECO:0000256" key="1">
    <source>
        <dbReference type="ARBA" id="ARBA00004141"/>
    </source>
</evidence>
<keyword evidence="6 11" id="KW-1133">Transmembrane helix</keyword>
<dbReference type="InterPro" id="IPR038770">
    <property type="entry name" value="Na+/solute_symporter_sf"/>
</dbReference>
<dbReference type="AlphaFoldDB" id="A0A9P4ICM8"/>
<keyword evidence="3" id="KW-0813">Transport</keyword>
<gene>
    <name evidence="13" type="ORF">NA57DRAFT_78163</name>
</gene>
<evidence type="ECO:0000256" key="7">
    <source>
        <dbReference type="ARBA" id="ARBA00023053"/>
    </source>
</evidence>
<keyword evidence="8" id="KW-0406">Ion transport</keyword>
<dbReference type="InterPro" id="IPR006153">
    <property type="entry name" value="Cation/H_exchanger_TM"/>
</dbReference>
<keyword evidence="10" id="KW-0739">Sodium transport</keyword>
<dbReference type="OrthoDB" id="2190219at2759"/>
<keyword evidence="5 11" id="KW-0812">Transmembrane</keyword>
<feature type="transmembrane region" description="Helical" evidence="11">
    <location>
        <begin position="102"/>
        <end position="125"/>
    </location>
</feature>
<evidence type="ECO:0000256" key="2">
    <source>
        <dbReference type="ARBA" id="ARBA00005248"/>
    </source>
</evidence>
<feature type="transmembrane region" description="Helical" evidence="11">
    <location>
        <begin position="12"/>
        <end position="32"/>
    </location>
</feature>
<evidence type="ECO:0000256" key="11">
    <source>
        <dbReference type="SAM" id="Phobius"/>
    </source>
</evidence>
<protein>
    <submittedName>
        <fullName evidence="13">Na/H antiporter-like protein</fullName>
    </submittedName>
</protein>
<evidence type="ECO:0000256" key="6">
    <source>
        <dbReference type="ARBA" id="ARBA00022989"/>
    </source>
</evidence>
<dbReference type="InterPro" id="IPR004712">
    <property type="entry name" value="Na+/H+_antiporter_fungi"/>
</dbReference>
<dbReference type="Proteomes" id="UP000799772">
    <property type="component" value="Unassembled WGS sequence"/>
</dbReference>
<dbReference type="EMBL" id="ML978129">
    <property type="protein sequence ID" value="KAF2096559.1"/>
    <property type="molecule type" value="Genomic_DNA"/>
</dbReference>
<comment type="caution">
    <text evidence="13">The sequence shown here is derived from an EMBL/GenBank/DDBJ whole genome shotgun (WGS) entry which is preliminary data.</text>
</comment>
<evidence type="ECO:0000313" key="14">
    <source>
        <dbReference type="Proteomes" id="UP000799772"/>
    </source>
</evidence>
<dbReference type="GO" id="GO:0042391">
    <property type="term" value="P:regulation of membrane potential"/>
    <property type="evidence" value="ECO:0007669"/>
    <property type="project" value="InterPro"/>
</dbReference>
<keyword evidence="4" id="KW-0050">Antiport</keyword>
<dbReference type="PANTHER" id="PTHR31382">
    <property type="entry name" value="NA(+)/H(+) ANTIPORTER"/>
    <property type="match status" value="1"/>
</dbReference>
<dbReference type="Gene3D" id="1.20.1530.20">
    <property type="match status" value="1"/>
</dbReference>
<accession>A0A9P4ICM8</accession>
<dbReference type="GO" id="GO:0030007">
    <property type="term" value="P:intracellular potassium ion homeostasis"/>
    <property type="evidence" value="ECO:0007669"/>
    <property type="project" value="TreeGrafter"/>
</dbReference>
<feature type="transmembrane region" description="Helical" evidence="11">
    <location>
        <begin position="365"/>
        <end position="383"/>
    </location>
</feature>
<evidence type="ECO:0000256" key="10">
    <source>
        <dbReference type="ARBA" id="ARBA00023201"/>
    </source>
</evidence>
<dbReference type="GO" id="GO:0005886">
    <property type="term" value="C:plasma membrane"/>
    <property type="evidence" value="ECO:0007669"/>
    <property type="project" value="InterPro"/>
</dbReference>
<sequence length="477" mass="52199">MAWDQIEPTAPHLSYLVLSTFLIIYALFSLFIRNRLHIAEPPLATLAGIILGPRAAGVVTPAEWGLGDNVIQEITRVVVGVQCFAIGAELPKKYFRQHWKSVAVLIGPVMAYSWLICGLFIYLLFNCSFETALVISACLTPTDPVLASSVLGNSVFSERIPRHIKNMLSAESGCNDGTSFPFLYIGLSILQRSTFTGTLKKWFLITILWQCVFGTFLGVVIGRAANWLLKFSNRRQLIAPPTYLVFYLLLAIFCIGVASTLGIDDFLVAFAAGASFAHDGWFSAKTAESSLGNVVDLLLNSTMFVYFGASIPWSSFESADSESRLAGLTTARLFVLLLLVLAFRRIPVVLALKPLMSDLRTWREALFAGHFGPMGVGALFLAIEARAQLETGTSIPLPYLPLPGKLPERNQRALEMVWPVICFVVLGSIIVHGLSTLAISVWSHFARTEGERAPLIGAERDGFGGMIHDGSSDEDDM</sequence>
<dbReference type="Pfam" id="PF00999">
    <property type="entry name" value="Na_H_Exchanger"/>
    <property type="match status" value="1"/>
</dbReference>
<dbReference type="FunFam" id="1.20.1530.20:FF:000015">
    <property type="entry name" value="Na(+)/H(+) antiporter 2"/>
    <property type="match status" value="1"/>
</dbReference>
<evidence type="ECO:0000256" key="8">
    <source>
        <dbReference type="ARBA" id="ARBA00023065"/>
    </source>
</evidence>
<feature type="transmembrane region" description="Helical" evidence="11">
    <location>
        <begin position="416"/>
        <end position="442"/>
    </location>
</feature>
<name>A0A9P4ICM8_9PEZI</name>
<proteinExistence type="inferred from homology"/>
<dbReference type="GO" id="GO:0015385">
    <property type="term" value="F:sodium:proton antiporter activity"/>
    <property type="evidence" value="ECO:0007669"/>
    <property type="project" value="InterPro"/>
</dbReference>
<feature type="domain" description="Cation/H+ exchanger transmembrane" evidence="12">
    <location>
        <begin position="24"/>
        <end position="438"/>
    </location>
</feature>
<dbReference type="GO" id="GO:0036376">
    <property type="term" value="P:sodium ion export across plasma membrane"/>
    <property type="evidence" value="ECO:0007669"/>
    <property type="project" value="InterPro"/>
</dbReference>
<evidence type="ECO:0000256" key="9">
    <source>
        <dbReference type="ARBA" id="ARBA00023136"/>
    </source>
</evidence>
<evidence type="ECO:0000313" key="13">
    <source>
        <dbReference type="EMBL" id="KAF2096559.1"/>
    </source>
</evidence>
<evidence type="ECO:0000259" key="12">
    <source>
        <dbReference type="Pfam" id="PF00999"/>
    </source>
</evidence>
<feature type="transmembrane region" description="Helical" evidence="11">
    <location>
        <begin position="237"/>
        <end position="260"/>
    </location>
</feature>